<keyword evidence="2" id="KW-1185">Reference proteome</keyword>
<name>I0UZN9_9PSEU</name>
<dbReference type="HOGENOM" id="CLU_1804811_0_0_11"/>
<dbReference type="RefSeq" id="WP_006237461.1">
    <property type="nucleotide sequence ID" value="NZ_JH636049.1"/>
</dbReference>
<proteinExistence type="predicted"/>
<evidence type="ECO:0000313" key="2">
    <source>
        <dbReference type="Proteomes" id="UP000004691"/>
    </source>
</evidence>
<dbReference type="STRING" id="882086.SacxiDRAFT_1083"/>
<protein>
    <submittedName>
        <fullName evidence="1">Uncharacterized protein</fullName>
    </submittedName>
</protein>
<sequence length="142" mass="15486">MRKLAVLFVLVLAVCAGCGWGGVRVEHDERLQDRLRELSAARGSAALAEVEGGEWDTVYVFGEGTSAERVEREVGSAVLSEEYYYDAGNLLVFVLDGEVTRAVTVLPDLLATGGRAKWSRDVRLEPQGQRAPAVLRLVEPAR</sequence>
<organism evidence="1 2">
    <name type="scientific">Saccharomonospora xinjiangensis XJ-54</name>
    <dbReference type="NCBI Taxonomy" id="882086"/>
    <lineage>
        <taxon>Bacteria</taxon>
        <taxon>Bacillati</taxon>
        <taxon>Actinomycetota</taxon>
        <taxon>Actinomycetes</taxon>
        <taxon>Pseudonocardiales</taxon>
        <taxon>Pseudonocardiaceae</taxon>
        <taxon>Saccharomonospora</taxon>
    </lineage>
</organism>
<evidence type="ECO:0000313" key="1">
    <source>
        <dbReference type="EMBL" id="EID53342.1"/>
    </source>
</evidence>
<accession>I0UZN9</accession>
<reference evidence="1 2" key="1">
    <citation type="submission" date="2012-01" db="EMBL/GenBank/DDBJ databases">
        <title>Improved High-Quality Draft sequence of Saccharomonospora xinjiangensis XJ-54.</title>
        <authorList>
            <consortium name="US DOE Joint Genome Institute"/>
            <person name="Lucas S."/>
            <person name="Han J."/>
            <person name="Lapidus A."/>
            <person name="Cheng J.-F."/>
            <person name="Goodwin L."/>
            <person name="Pitluck S."/>
            <person name="Peters L."/>
            <person name="Mikhailova N."/>
            <person name="Teshima H."/>
            <person name="Detter J.C."/>
            <person name="Han C."/>
            <person name="Tapia R."/>
            <person name="Land M."/>
            <person name="Hauser L."/>
            <person name="Kyrpides N."/>
            <person name="Ivanova N."/>
            <person name="Pagani I."/>
            <person name="Brambilla E.-M."/>
            <person name="Klenk H.-P."/>
            <person name="Woyke T."/>
        </authorList>
    </citation>
    <scope>NUCLEOTIDE SEQUENCE [LARGE SCALE GENOMIC DNA]</scope>
    <source>
        <strain evidence="1 2">XJ-54</strain>
    </source>
</reference>
<dbReference type="AlphaFoldDB" id="I0UZN9"/>
<dbReference type="OrthoDB" id="4532354at2"/>
<gene>
    <name evidence="1" type="ORF">SacxiDRAFT_1083</name>
</gene>
<dbReference type="EMBL" id="JH636049">
    <property type="protein sequence ID" value="EID53342.1"/>
    <property type="molecule type" value="Genomic_DNA"/>
</dbReference>
<dbReference type="eggNOG" id="ENOG5033GWI">
    <property type="taxonomic scope" value="Bacteria"/>
</dbReference>
<dbReference type="Proteomes" id="UP000004691">
    <property type="component" value="Unassembled WGS sequence"/>
</dbReference>